<dbReference type="SUPFAM" id="SSF55144">
    <property type="entry name" value="LigT-like"/>
    <property type="match status" value="1"/>
</dbReference>
<dbReference type="Proteomes" id="UP000240962">
    <property type="component" value="Segment"/>
</dbReference>
<gene>
    <name evidence="1" type="ORF">THALASSA_200</name>
</gene>
<keyword evidence="2" id="KW-1185">Reference proteome</keyword>
<dbReference type="EMBL" id="MG649967">
    <property type="protein sequence ID" value="AUG85379.1"/>
    <property type="molecule type" value="Genomic_DNA"/>
</dbReference>
<proteinExistence type="predicted"/>
<dbReference type="InterPro" id="IPR009097">
    <property type="entry name" value="Cyclic_Pdiesterase"/>
</dbReference>
<dbReference type="GO" id="GO:0016787">
    <property type="term" value="F:hydrolase activity"/>
    <property type="evidence" value="ECO:0007669"/>
    <property type="project" value="UniProtKB-KW"/>
</dbReference>
<accession>A0A2H5BHE0</accession>
<protein>
    <submittedName>
        <fullName evidence="1">Uncharacterized protein</fullName>
    </submittedName>
</protein>
<name>A0A2H5BHE0_9CAUD</name>
<organism evidence="1 2">
    <name type="scientific">Vibrio phage Thalassa</name>
    <dbReference type="NCBI Taxonomy" id="2570301"/>
    <lineage>
        <taxon>Viruses</taxon>
        <taxon>Duplodnaviria</taxon>
        <taxon>Heunggongvirae</taxon>
        <taxon>Uroviricota</taxon>
        <taxon>Caudoviricetes</taxon>
        <taxon>Demerecviridae</taxon>
        <taxon>Ermolyevavirinae</taxon>
        <taxon>Thalassavirus</taxon>
        <taxon>Thalassavirus thalassa</taxon>
    </lineage>
</organism>
<reference evidence="2" key="1">
    <citation type="submission" date="2017-12" db="EMBL/GenBank/DDBJ databases">
        <authorList>
            <person name="Page C.L."/>
            <person name="McFadden E.F."/>
            <person name="Syed A.X."/>
            <person name="Lafty E.M."/>
            <person name="Hyatt D.A."/>
            <person name="Farronato D.M."/>
            <person name="Dong S.Z."/>
            <person name="Apostolopoulos E.L."/>
            <person name="Broussard G.W."/>
        </authorList>
    </citation>
    <scope>NUCLEOTIDE SEQUENCE [LARGE SCALE GENOMIC DNA]</scope>
</reference>
<evidence type="ECO:0000313" key="1">
    <source>
        <dbReference type="EMBL" id="AUG85379.1"/>
    </source>
</evidence>
<sequence>MKLYIAVDAKVSSTPRSHRPFPENPGGHITLAFMDVAETDKLYTCNLDFLYDPATVVGVEYWEHADVTVLLIDSDGLAPAREYLEKQGFTYDHDFIPHITVAKGNKAKAYKDYVCCSVSLGHTYLRVKDFS</sequence>
<evidence type="ECO:0000313" key="2">
    <source>
        <dbReference type="Proteomes" id="UP000240962"/>
    </source>
</evidence>